<dbReference type="GO" id="GO:0006954">
    <property type="term" value="P:inflammatory response"/>
    <property type="evidence" value="ECO:0007669"/>
    <property type="project" value="TreeGrafter"/>
</dbReference>
<dbReference type="InterPro" id="IPR052493">
    <property type="entry name" value="TNFRSF1A"/>
</dbReference>
<evidence type="ECO:0000313" key="5">
    <source>
        <dbReference type="Proteomes" id="UP000694388"/>
    </source>
</evidence>
<keyword evidence="2" id="KW-0812">Transmembrane</keyword>
<organism evidence="4 5">
    <name type="scientific">Eptatretus burgeri</name>
    <name type="common">Inshore hagfish</name>
    <dbReference type="NCBI Taxonomy" id="7764"/>
    <lineage>
        <taxon>Eukaryota</taxon>
        <taxon>Metazoa</taxon>
        <taxon>Chordata</taxon>
        <taxon>Craniata</taxon>
        <taxon>Vertebrata</taxon>
        <taxon>Cyclostomata</taxon>
        <taxon>Myxini</taxon>
        <taxon>Myxiniformes</taxon>
        <taxon>Myxinidae</taxon>
        <taxon>Eptatretinae</taxon>
        <taxon>Eptatretus</taxon>
    </lineage>
</organism>
<dbReference type="GO" id="GO:0043235">
    <property type="term" value="C:receptor complex"/>
    <property type="evidence" value="ECO:0007669"/>
    <property type="project" value="TreeGrafter"/>
</dbReference>
<dbReference type="SUPFAM" id="SSF57586">
    <property type="entry name" value="TNF receptor-like"/>
    <property type="match status" value="1"/>
</dbReference>
<dbReference type="PANTHER" id="PTHR46861:SF1">
    <property type="entry name" value="TUMOR NECROSIS FACTOR RECEPTOR SUPERFAMILY MEMBER 1A"/>
    <property type="match status" value="1"/>
</dbReference>
<evidence type="ECO:0000256" key="1">
    <source>
        <dbReference type="SAM" id="MobiDB-lite"/>
    </source>
</evidence>
<evidence type="ECO:0000313" key="4">
    <source>
        <dbReference type="Ensembl" id="ENSEBUP00000004289.1"/>
    </source>
</evidence>
<keyword evidence="2" id="KW-0472">Membrane</keyword>
<dbReference type="Proteomes" id="UP000694388">
    <property type="component" value="Unplaced"/>
</dbReference>
<name>A0A8C4NKZ5_EPTBU</name>
<dbReference type="GO" id="GO:0043120">
    <property type="term" value="F:tumor necrosis factor binding"/>
    <property type="evidence" value="ECO:0007669"/>
    <property type="project" value="TreeGrafter"/>
</dbReference>
<accession>A0A8C4NKZ5</accession>
<dbReference type="Ensembl" id="ENSEBUT00000004695.1">
    <property type="protein sequence ID" value="ENSEBUP00000004269.1"/>
    <property type="gene ID" value="ENSEBUG00000003029.1"/>
</dbReference>
<feature type="compositionally biased region" description="Basic and acidic residues" evidence="1">
    <location>
        <begin position="215"/>
        <end position="231"/>
    </location>
</feature>
<feature type="chain" id="PRO_5044680446" description="TNFR-Cys domain-containing protein" evidence="3">
    <location>
        <begin position="19"/>
        <end position="319"/>
    </location>
</feature>
<protein>
    <recommendedName>
        <fullName evidence="6">TNFR-Cys domain-containing protein</fullName>
    </recommendedName>
</protein>
<feature type="region of interest" description="Disordered" evidence="1">
    <location>
        <begin position="299"/>
        <end position="319"/>
    </location>
</feature>
<keyword evidence="2" id="KW-1133">Transmembrane helix</keyword>
<evidence type="ECO:0000256" key="3">
    <source>
        <dbReference type="SAM" id="SignalP"/>
    </source>
</evidence>
<feature type="signal peptide" evidence="3">
    <location>
        <begin position="1"/>
        <end position="18"/>
    </location>
</feature>
<sequence>MDAQWLSLILFITGSCYGKESSSLCPPNQFLHPDGICCKFCGIGTYLDKACLSAGTEPLCFACEKETYLDKPDNMTICKRCHQCDLESEIEERECDVDYDRQCVCRKGFQRKGNKCESLFSLTSSTSTASRPWWPWFAVFIGFFLMLLISSFVRRRFCPQCVCFSFLKKGLPTRRSLINIFPGSLSHSQVDWSATSASVVGKKVNFPRRFSFKSDDPEEAKGLMDSSKETEENTISPKFIRTMSLNRNTAPLQNRPLQNIRTPTSTIFPQQVHFSNEMFREGRQVQTCPAVPTSHAPPLTAVFPRVTSPTNSQENDHKL</sequence>
<dbReference type="Ensembl" id="ENSEBUT00000004717.1">
    <property type="protein sequence ID" value="ENSEBUP00000004289.1"/>
    <property type="gene ID" value="ENSEBUG00000003029.1"/>
</dbReference>
<dbReference type="GO" id="GO:0005031">
    <property type="term" value="F:tumor necrosis factor receptor activity"/>
    <property type="evidence" value="ECO:0007669"/>
    <property type="project" value="TreeGrafter"/>
</dbReference>
<keyword evidence="3" id="KW-0732">Signal</keyword>
<reference evidence="4" key="1">
    <citation type="submission" date="2025-05" db="UniProtKB">
        <authorList>
            <consortium name="Ensembl"/>
        </authorList>
    </citation>
    <scope>IDENTIFICATION</scope>
</reference>
<proteinExistence type="predicted"/>
<feature type="transmembrane region" description="Helical" evidence="2">
    <location>
        <begin position="133"/>
        <end position="153"/>
    </location>
</feature>
<evidence type="ECO:0008006" key="6">
    <source>
        <dbReference type="Google" id="ProtNLM"/>
    </source>
</evidence>
<dbReference type="Gene3D" id="2.10.50.10">
    <property type="entry name" value="Tumor Necrosis Factor Receptor, subunit A, domain 2"/>
    <property type="match status" value="1"/>
</dbReference>
<dbReference type="GO" id="GO:0045121">
    <property type="term" value="C:membrane raft"/>
    <property type="evidence" value="ECO:0007669"/>
    <property type="project" value="TreeGrafter"/>
</dbReference>
<dbReference type="GeneTree" id="ENSGT00930000152723"/>
<dbReference type="PANTHER" id="PTHR46861">
    <property type="entry name" value="TUMOR NECROSIS FACTOR RECEPTOR SUPERFAMILY MEMBER 1A"/>
    <property type="match status" value="1"/>
</dbReference>
<keyword evidence="5" id="KW-1185">Reference proteome</keyword>
<feature type="region of interest" description="Disordered" evidence="1">
    <location>
        <begin position="215"/>
        <end position="235"/>
    </location>
</feature>
<dbReference type="AlphaFoldDB" id="A0A8C4NKZ5"/>
<evidence type="ECO:0000256" key="2">
    <source>
        <dbReference type="SAM" id="Phobius"/>
    </source>
</evidence>